<dbReference type="InterPro" id="IPR013506">
    <property type="entry name" value="Topo_IIA_bsu_dom2"/>
</dbReference>
<evidence type="ECO:0000256" key="11">
    <source>
        <dbReference type="ARBA" id="ARBA00023235"/>
    </source>
</evidence>
<dbReference type="InterPro" id="IPR003594">
    <property type="entry name" value="HATPase_dom"/>
</dbReference>
<dbReference type="CDD" id="cd00822">
    <property type="entry name" value="TopoII_Trans_DNA_gyrase"/>
    <property type="match status" value="1"/>
</dbReference>
<comment type="subunit">
    <text evidence="12">Heterotetramer composed of ParC and ParE.</text>
</comment>
<dbReference type="NCBIfam" id="NF004189">
    <property type="entry name" value="PRK05644.1"/>
    <property type="match status" value="1"/>
</dbReference>
<keyword evidence="10" id="KW-0238">DNA-binding</keyword>
<evidence type="ECO:0000256" key="3">
    <source>
        <dbReference type="ARBA" id="ARBA00010708"/>
    </source>
</evidence>
<organism evidence="14 15">
    <name type="scientific">Symbiobacterium thermophilum</name>
    <dbReference type="NCBI Taxonomy" id="2734"/>
    <lineage>
        <taxon>Bacteria</taxon>
        <taxon>Bacillati</taxon>
        <taxon>Bacillota</taxon>
        <taxon>Clostridia</taxon>
        <taxon>Eubacteriales</taxon>
        <taxon>Symbiobacteriaceae</taxon>
        <taxon>Symbiobacterium</taxon>
    </lineage>
</organism>
<dbReference type="InterPro" id="IPR036890">
    <property type="entry name" value="HATPase_C_sf"/>
</dbReference>
<keyword evidence="6" id="KW-0547">Nucleotide-binding</keyword>
<dbReference type="Pfam" id="PF02518">
    <property type="entry name" value="HATPase_c"/>
    <property type="match status" value="1"/>
</dbReference>
<evidence type="ECO:0000256" key="4">
    <source>
        <dbReference type="ARBA" id="ARBA00012895"/>
    </source>
</evidence>
<dbReference type="InterPro" id="IPR001241">
    <property type="entry name" value="Topo_IIA"/>
</dbReference>
<dbReference type="NCBIfam" id="NF011501">
    <property type="entry name" value="PRK14939.1"/>
    <property type="match status" value="1"/>
</dbReference>
<dbReference type="Gene3D" id="3.30.565.10">
    <property type="entry name" value="Histidine kinase-like ATPase, C-terminal domain"/>
    <property type="match status" value="1"/>
</dbReference>
<dbReference type="FunFam" id="3.30.565.10:FF:000002">
    <property type="entry name" value="DNA gyrase subunit B"/>
    <property type="match status" value="1"/>
</dbReference>
<comment type="similarity">
    <text evidence="3">Belongs to the type II topoisomerase GyrB family.</text>
</comment>
<dbReference type="SMART" id="SM00387">
    <property type="entry name" value="HATPase_c"/>
    <property type="match status" value="1"/>
</dbReference>
<dbReference type="InterPro" id="IPR013759">
    <property type="entry name" value="Topo_IIA_B_C"/>
</dbReference>
<dbReference type="GO" id="GO:0003677">
    <property type="term" value="F:DNA binding"/>
    <property type="evidence" value="ECO:0007669"/>
    <property type="project" value="UniProtKB-KW"/>
</dbReference>
<dbReference type="PANTHER" id="PTHR45866">
    <property type="entry name" value="DNA GYRASE/TOPOISOMERASE SUBUNIT B"/>
    <property type="match status" value="1"/>
</dbReference>
<comment type="caution">
    <text evidence="14">The sequence shown here is derived from an EMBL/GenBank/DDBJ whole genome shotgun (WGS) entry which is preliminary data.</text>
</comment>
<evidence type="ECO:0000256" key="9">
    <source>
        <dbReference type="ARBA" id="ARBA00023029"/>
    </source>
</evidence>
<dbReference type="SUPFAM" id="SSF55874">
    <property type="entry name" value="ATPase domain of HSP90 chaperone/DNA topoisomerase II/histidine kinase"/>
    <property type="match status" value="1"/>
</dbReference>
<dbReference type="InterPro" id="IPR006171">
    <property type="entry name" value="TOPRIM_dom"/>
</dbReference>
<dbReference type="Pfam" id="PF00204">
    <property type="entry name" value="DNA_gyraseB"/>
    <property type="match status" value="1"/>
</dbReference>
<dbReference type="PROSITE" id="PS50880">
    <property type="entry name" value="TOPRIM"/>
    <property type="match status" value="1"/>
</dbReference>
<dbReference type="GO" id="GO:0005524">
    <property type="term" value="F:ATP binding"/>
    <property type="evidence" value="ECO:0007669"/>
    <property type="project" value="UniProtKB-KW"/>
</dbReference>
<dbReference type="InterPro" id="IPR020568">
    <property type="entry name" value="Ribosomal_Su5_D2-typ_SF"/>
</dbReference>
<dbReference type="SUPFAM" id="SSF54211">
    <property type="entry name" value="Ribosomal protein S5 domain 2-like"/>
    <property type="match status" value="1"/>
</dbReference>
<dbReference type="InterPro" id="IPR000565">
    <property type="entry name" value="Topo_IIA_B"/>
</dbReference>
<evidence type="ECO:0000256" key="6">
    <source>
        <dbReference type="ARBA" id="ARBA00022741"/>
    </source>
</evidence>
<protein>
    <recommendedName>
        <fullName evidence="4">DNA topoisomerase (ATP-hydrolyzing)</fullName>
        <ecNumber evidence="4">5.6.2.2</ecNumber>
    </recommendedName>
</protein>
<dbReference type="InterPro" id="IPR013760">
    <property type="entry name" value="Topo_IIA-like_dom_sf"/>
</dbReference>
<keyword evidence="9" id="KW-0799">Topoisomerase</keyword>
<evidence type="ECO:0000256" key="10">
    <source>
        <dbReference type="ARBA" id="ARBA00023125"/>
    </source>
</evidence>
<dbReference type="EC" id="5.6.2.2" evidence="4"/>
<proteinExistence type="inferred from homology"/>
<evidence type="ECO:0000256" key="8">
    <source>
        <dbReference type="ARBA" id="ARBA00022842"/>
    </source>
</evidence>
<keyword evidence="7" id="KW-0067">ATP-binding</keyword>
<gene>
    <name evidence="14" type="primary">gyrB</name>
    <name evidence="14" type="ORF">A6D92_02910</name>
</gene>
<dbReference type="Gene3D" id="3.30.230.10">
    <property type="match status" value="1"/>
</dbReference>
<dbReference type="AlphaFoldDB" id="A0A1Y2T870"/>
<dbReference type="PANTHER" id="PTHR45866:SF1">
    <property type="entry name" value="DNA GYRASE SUBUNIT B, MITOCHONDRIAL"/>
    <property type="match status" value="1"/>
</dbReference>
<dbReference type="GO" id="GO:0046872">
    <property type="term" value="F:metal ion binding"/>
    <property type="evidence" value="ECO:0007669"/>
    <property type="project" value="UniProtKB-KW"/>
</dbReference>
<dbReference type="EMBL" id="LWLV01000158">
    <property type="protein sequence ID" value="OTA41907.1"/>
    <property type="molecule type" value="Genomic_DNA"/>
</dbReference>
<evidence type="ECO:0000313" key="15">
    <source>
        <dbReference type="Proteomes" id="UP000194267"/>
    </source>
</evidence>
<keyword evidence="5" id="KW-0479">Metal-binding</keyword>
<keyword evidence="11 14" id="KW-0413">Isomerase</keyword>
<dbReference type="CDD" id="cd16928">
    <property type="entry name" value="HATPase_GyrB-like"/>
    <property type="match status" value="1"/>
</dbReference>
<evidence type="ECO:0000259" key="13">
    <source>
        <dbReference type="PROSITE" id="PS50880"/>
    </source>
</evidence>
<dbReference type="SMART" id="SM00433">
    <property type="entry name" value="TOP2c"/>
    <property type="match status" value="1"/>
</dbReference>
<dbReference type="InterPro" id="IPR014721">
    <property type="entry name" value="Ribsml_uS5_D2-typ_fold_subgr"/>
</dbReference>
<sequence>MHHLNTHGTEQYTGEQIQVLEGLEAVRRRPGMYIGGTSQRGLHHLIWEIIDNAVDERLAGFCDKIVVTLHKDGSVSVLDNGRGIPVDIHPTTGISTVETVFTMLHAGGKFGSGAYKVSGGLHGVGAAVVNALSRRLYIQVKQNGGVYEVEFQNGGKTLYPLRRIGDTKEHGTYVRFWPDPEIFETVEFDSELILARLRDTAFLNQGLYIQFFDEKANAEYRFKYNEGLQTFVQYLNRSREPLHPKPIYIFKATDTHEMELAIQYTDAYTENILSFANNIRTVEGGTHETGLKTALTRVINAYARKYKFLKDNDDNLLGEDIREGMTAVLSVKMQDPQFEGQTKTKLGSSEMETFVATAVTEGLSEFLEENPAVARRIVEKALSAARTREAARKARELVRRKNAMEISALPGKLTDCISRDPSESELFLVEGESAGGSAKMGRDRRIQAVLPLRGKILNVEKARLDKILANEEIRTLITAVGAGIGDDFDITKCRYHKIIIMTDADVDGSHIRTLLLTFFFRYMRPLIEHGYLYIATPPLYKITKGK</sequence>
<dbReference type="GO" id="GO:0034335">
    <property type="term" value="F:DNA negative supercoiling activity"/>
    <property type="evidence" value="ECO:0007669"/>
    <property type="project" value="UniProtKB-ARBA"/>
</dbReference>
<dbReference type="PRINTS" id="PR00418">
    <property type="entry name" value="TPI2FAMILY"/>
</dbReference>
<evidence type="ECO:0000256" key="12">
    <source>
        <dbReference type="ARBA" id="ARBA00063644"/>
    </source>
</evidence>
<evidence type="ECO:0000256" key="1">
    <source>
        <dbReference type="ARBA" id="ARBA00000185"/>
    </source>
</evidence>
<dbReference type="Proteomes" id="UP000194267">
    <property type="component" value="Unassembled WGS sequence"/>
</dbReference>
<dbReference type="CDD" id="cd03366">
    <property type="entry name" value="TOPRIM_TopoIIA_GyrB"/>
    <property type="match status" value="1"/>
</dbReference>
<keyword evidence="8" id="KW-0460">Magnesium</keyword>
<dbReference type="Gene3D" id="3.40.50.670">
    <property type="match status" value="1"/>
</dbReference>
<name>A0A1Y2T870_SYMTR</name>
<dbReference type="PRINTS" id="PR01159">
    <property type="entry name" value="DNAGYRASEB"/>
</dbReference>
<evidence type="ECO:0000313" key="14">
    <source>
        <dbReference type="EMBL" id="OTA41907.1"/>
    </source>
</evidence>
<dbReference type="Pfam" id="PF01751">
    <property type="entry name" value="Toprim"/>
    <property type="match status" value="1"/>
</dbReference>
<dbReference type="InterPro" id="IPR034160">
    <property type="entry name" value="TOPRIM_GyrB"/>
</dbReference>
<dbReference type="FunFam" id="3.40.50.670:FF:000001">
    <property type="entry name" value="DNA topoisomerase 2"/>
    <property type="match status" value="1"/>
</dbReference>
<dbReference type="SUPFAM" id="SSF56719">
    <property type="entry name" value="Type II DNA topoisomerase"/>
    <property type="match status" value="1"/>
</dbReference>
<feature type="domain" description="Toprim" evidence="13">
    <location>
        <begin position="424"/>
        <end position="538"/>
    </location>
</feature>
<comment type="catalytic activity">
    <reaction evidence="1">
        <text>ATP-dependent breakage, passage and rejoining of double-stranded DNA.</text>
        <dbReference type="EC" id="5.6.2.2"/>
    </reaction>
</comment>
<evidence type="ECO:0000256" key="2">
    <source>
        <dbReference type="ARBA" id="ARBA00001946"/>
    </source>
</evidence>
<reference evidence="15" key="1">
    <citation type="submission" date="2016-04" db="EMBL/GenBank/DDBJ databases">
        <authorList>
            <person name="Antunes L.P."/>
            <person name="Martins L.F."/>
            <person name="Pereira R.V."/>
            <person name="Thomas A.M."/>
            <person name="Barbosa D."/>
            <person name="Nascimento L."/>
            <person name="Silva G.M."/>
            <person name="Condomitti G.W."/>
            <person name="Digiampietri L.A."/>
            <person name="Lombardi K.C."/>
            <person name="Ramos P.L."/>
            <person name="Quaggio R.B."/>
            <person name="Oliveira J.C."/>
            <person name="Pascon R.C."/>
            <person name="Cruz J.B."/>
            <person name="Silva A.M."/>
            <person name="Setubal J.C."/>
        </authorList>
    </citation>
    <scope>NUCLEOTIDE SEQUENCE [LARGE SCALE GENOMIC DNA]</scope>
</reference>
<comment type="cofactor">
    <cofactor evidence="2">
        <name>Mg(2+)</name>
        <dbReference type="ChEBI" id="CHEBI:18420"/>
    </cofactor>
</comment>
<dbReference type="GO" id="GO:0006265">
    <property type="term" value="P:DNA topological change"/>
    <property type="evidence" value="ECO:0007669"/>
    <property type="project" value="InterPro"/>
</dbReference>
<evidence type="ECO:0000256" key="7">
    <source>
        <dbReference type="ARBA" id="ARBA00022840"/>
    </source>
</evidence>
<evidence type="ECO:0000256" key="5">
    <source>
        <dbReference type="ARBA" id="ARBA00022723"/>
    </source>
</evidence>
<dbReference type="FunFam" id="3.30.230.10:FF:000005">
    <property type="entry name" value="DNA gyrase subunit B"/>
    <property type="match status" value="1"/>
</dbReference>
<accession>A0A1Y2T870</accession>
<feature type="non-terminal residue" evidence="14">
    <location>
        <position position="546"/>
    </location>
</feature>